<reference evidence="3 4" key="1">
    <citation type="submission" date="2011-10" db="EMBL/GenBank/DDBJ databases">
        <title>The Genome Sequence of Lachnospiraceae bacterium ACC2.</title>
        <authorList>
            <consortium name="The Broad Institute Genome Sequencing Platform"/>
            <person name="Earl A."/>
            <person name="Ward D."/>
            <person name="Feldgarden M."/>
            <person name="Gevers D."/>
            <person name="Sizova M."/>
            <person name="Hazen A."/>
            <person name="Epstein S."/>
            <person name="Young S.K."/>
            <person name="Zeng Q."/>
            <person name="Gargeya S."/>
            <person name="Fitzgerald M."/>
            <person name="Haas B."/>
            <person name="Abouelleil A."/>
            <person name="Alvarado L."/>
            <person name="Arachchi H.M."/>
            <person name="Berlin A."/>
            <person name="Brown A."/>
            <person name="Chapman S.B."/>
            <person name="Chen Z."/>
            <person name="Dunbar C."/>
            <person name="Freedman E."/>
            <person name="Gearin G."/>
            <person name="Goldberg J."/>
            <person name="Griggs A."/>
            <person name="Gujja S."/>
            <person name="Heiman D."/>
            <person name="Howarth C."/>
            <person name="Larson L."/>
            <person name="Lui A."/>
            <person name="MacDonald P.J.P."/>
            <person name="Montmayeur A."/>
            <person name="Murphy C."/>
            <person name="Neiman D."/>
            <person name="Pearson M."/>
            <person name="Priest M."/>
            <person name="Roberts A."/>
            <person name="Saif S."/>
            <person name="Shea T."/>
            <person name="Shenoy N."/>
            <person name="Sisk P."/>
            <person name="Stolte C."/>
            <person name="Sykes S."/>
            <person name="Wortman J."/>
            <person name="Nusbaum C."/>
            <person name="Birren B."/>
        </authorList>
    </citation>
    <scope>NUCLEOTIDE SEQUENCE [LARGE SCALE GENOMIC DNA]</scope>
    <source>
        <strain evidence="3 4">ACC2</strain>
    </source>
</reference>
<dbReference type="RefSeq" id="WP_009533039.1">
    <property type="nucleotide sequence ID" value="NZ_CAJPPX010000008.1"/>
</dbReference>
<dbReference type="EMBL" id="AGEL01000007">
    <property type="protein sequence ID" value="EHO16507.1"/>
    <property type="molecule type" value="Genomic_DNA"/>
</dbReference>
<dbReference type="Gene3D" id="2.10.270.10">
    <property type="entry name" value="Cholin Binding"/>
    <property type="match status" value="4"/>
</dbReference>
<dbReference type="Pfam" id="PF19085">
    <property type="entry name" value="Choline_bind_2"/>
    <property type="match status" value="1"/>
</dbReference>
<accession>A0AA36Y4D3</accession>
<feature type="signal peptide" evidence="2">
    <location>
        <begin position="1"/>
        <end position="27"/>
    </location>
</feature>
<protein>
    <recommendedName>
        <fullName evidence="5">Cell wall-binding repeat protein</fullName>
    </recommendedName>
</protein>
<evidence type="ECO:0000256" key="1">
    <source>
        <dbReference type="ARBA" id="ARBA00022737"/>
    </source>
</evidence>
<comment type="caution">
    <text evidence="3">The sequence shown here is derived from an EMBL/GenBank/DDBJ whole genome shotgun (WGS) entry which is preliminary data.</text>
</comment>
<evidence type="ECO:0000313" key="3">
    <source>
        <dbReference type="EMBL" id="EHO16507.1"/>
    </source>
</evidence>
<evidence type="ECO:0008006" key="5">
    <source>
        <dbReference type="Google" id="ProtNLM"/>
    </source>
</evidence>
<dbReference type="InterPro" id="IPR018337">
    <property type="entry name" value="Cell_wall/Cho-bd_repeat"/>
</dbReference>
<evidence type="ECO:0000256" key="2">
    <source>
        <dbReference type="SAM" id="SignalP"/>
    </source>
</evidence>
<dbReference type="Proteomes" id="UP000018466">
    <property type="component" value="Unassembled WGS sequence"/>
</dbReference>
<keyword evidence="2" id="KW-0732">Signal</keyword>
<keyword evidence="1" id="KW-0677">Repeat</keyword>
<evidence type="ECO:0000313" key="4">
    <source>
        <dbReference type="Proteomes" id="UP000018466"/>
    </source>
</evidence>
<name>A0AA36Y4D3_9FIRM</name>
<feature type="chain" id="PRO_5041264132" description="Cell wall-binding repeat protein" evidence="2">
    <location>
        <begin position="28"/>
        <end position="564"/>
    </location>
</feature>
<organism evidence="3 4">
    <name type="scientific">Stomatobaculum longum</name>
    <dbReference type="NCBI Taxonomy" id="796942"/>
    <lineage>
        <taxon>Bacteria</taxon>
        <taxon>Bacillati</taxon>
        <taxon>Bacillota</taxon>
        <taxon>Clostridia</taxon>
        <taxon>Lachnospirales</taxon>
        <taxon>Lachnospiraceae</taxon>
        <taxon>Stomatobaculum</taxon>
    </lineage>
</organism>
<keyword evidence="4" id="KW-1185">Reference proteome</keyword>
<dbReference type="AlphaFoldDB" id="A0AA36Y4D3"/>
<dbReference type="SUPFAM" id="SSF69360">
    <property type="entry name" value="Cell wall binding repeat"/>
    <property type="match status" value="1"/>
</dbReference>
<sequence>MRKQTKIAAVVSAAALLAIGASMTSFAATGWQEEDGTWVYYNRAGEKVANAWEYSGDNRFYLDDAGNMATDSLIEDNDDYYYVDANGAMVRNRWVAIDNAEAGEENQPDVWWYYFQANGKAYKNSHSSGNIFKKVINGKTYAFDEDGKMQYGWVKKEDGVTNYDDNAYQECDYYFGDENDGAMSVGWREIALTDVADAETEQPGDSYWDSDQVRWFYFKSSGVKQTSSTNKTINGRKYGFDEYGRMIADWHAATANDADNQLSRRGSNNNATATATKSYAKEFMYFSSPEDGARFTKGWFKVVPGYYLNYKDYDDGTDRWYYATGDGKIAAGEIKAIKGKKYAFDLKGGMISGLAMLRTSGNDILEYADNDGKYDSQESFEKAARRINTPSSDWGFYYFSDNEDKDGSMKTGNQRITLDGTSFTFSFKKGGTKKGQGINGMNEKKYYLGGMLMTADADNKIELLNKNTLERVTVGKFVLDNHLVGKDVNSGKVGQANKGDVVYTDGTTGTTGTATGLDISSLTSDYVVINVSGNVVKSGSKVDGDGFKVVLDGNNKVKQIIGTN</sequence>
<proteinExistence type="predicted"/>
<gene>
    <name evidence="3" type="ORF">HMPREF9623_01206</name>
</gene>
<dbReference type="GeneID" id="86940966"/>